<keyword evidence="2" id="KW-1185">Reference proteome</keyword>
<dbReference type="Gramene" id="ERM98669">
    <property type="protein sequence ID" value="ERM98669"/>
    <property type="gene ID" value="AMTR_s00109p00119580"/>
</dbReference>
<protein>
    <submittedName>
        <fullName evidence="1">Uncharacterized protein</fullName>
    </submittedName>
</protein>
<organism evidence="1 2">
    <name type="scientific">Amborella trichopoda</name>
    <dbReference type="NCBI Taxonomy" id="13333"/>
    <lineage>
        <taxon>Eukaryota</taxon>
        <taxon>Viridiplantae</taxon>
        <taxon>Streptophyta</taxon>
        <taxon>Embryophyta</taxon>
        <taxon>Tracheophyta</taxon>
        <taxon>Spermatophyta</taxon>
        <taxon>Magnoliopsida</taxon>
        <taxon>Amborellales</taxon>
        <taxon>Amborellaceae</taxon>
        <taxon>Amborella</taxon>
    </lineage>
</organism>
<name>W1NVJ0_AMBTC</name>
<dbReference type="Proteomes" id="UP000017836">
    <property type="component" value="Unassembled WGS sequence"/>
</dbReference>
<evidence type="ECO:0000313" key="1">
    <source>
        <dbReference type="EMBL" id="ERM98669.1"/>
    </source>
</evidence>
<sequence>MVESSINTLYTEILSNGGGRRFGFAKNNSSKMEHIVDSKSIVEKALHSNIGGIGNLVELGVPYWGLGS</sequence>
<gene>
    <name evidence="1" type="ORF">AMTR_s00109p00119580</name>
</gene>
<dbReference type="HOGENOM" id="CLU_2797365_0_0_1"/>
<accession>W1NVJ0</accession>
<proteinExistence type="predicted"/>
<reference evidence="2" key="1">
    <citation type="journal article" date="2013" name="Science">
        <title>The Amborella genome and the evolution of flowering plants.</title>
        <authorList>
            <consortium name="Amborella Genome Project"/>
        </authorList>
    </citation>
    <scope>NUCLEOTIDE SEQUENCE [LARGE SCALE GENOMIC DNA]</scope>
</reference>
<evidence type="ECO:0000313" key="2">
    <source>
        <dbReference type="Proteomes" id="UP000017836"/>
    </source>
</evidence>
<dbReference type="EMBL" id="KI395307">
    <property type="protein sequence ID" value="ERM98669.1"/>
    <property type="molecule type" value="Genomic_DNA"/>
</dbReference>
<dbReference type="AlphaFoldDB" id="W1NVJ0"/>